<organism evidence="1 2">
    <name type="scientific">Paramecium primaurelia</name>
    <dbReference type="NCBI Taxonomy" id="5886"/>
    <lineage>
        <taxon>Eukaryota</taxon>
        <taxon>Sar</taxon>
        <taxon>Alveolata</taxon>
        <taxon>Ciliophora</taxon>
        <taxon>Intramacronucleata</taxon>
        <taxon>Oligohymenophorea</taxon>
        <taxon>Peniculida</taxon>
        <taxon>Parameciidae</taxon>
        <taxon>Paramecium</taxon>
    </lineage>
</organism>
<accession>A0A8S1LVN2</accession>
<keyword evidence="2" id="KW-1185">Reference proteome</keyword>
<comment type="caution">
    <text evidence="1">The sequence shown here is derived from an EMBL/GenBank/DDBJ whole genome shotgun (WGS) entry which is preliminary data.</text>
</comment>
<proteinExistence type="predicted"/>
<sequence>MHSNNQYKCNLKNEFNEYYSGQSNHTLPRFQLMKELCKDGQNMHEFIPFIRERDQMNRLVRINSEKHKLYTNTSRSPSNRNHTPDQFWQYNKNHIIPERRKKMSFKFNYQIKIDHKTEQILQPLITQQDNVEISQSKTERNLIYPPIETKKKRNNKFTNANVNVRQNEEPKKQQIKIPLEILQPYINQEMEQMKQDLFFKVDQDYQFPNDLTEKLMQQKKHIENLRQRLREWGEMKTEEDIEDLKQHAKFILSKNS</sequence>
<evidence type="ECO:0000313" key="2">
    <source>
        <dbReference type="Proteomes" id="UP000688137"/>
    </source>
</evidence>
<name>A0A8S1LVN2_PARPR</name>
<gene>
    <name evidence="1" type="ORF">PPRIM_AZ9-3.1.T0480204</name>
</gene>
<dbReference type="AlphaFoldDB" id="A0A8S1LVN2"/>
<protein>
    <submittedName>
        <fullName evidence="1">Uncharacterized protein</fullName>
    </submittedName>
</protein>
<dbReference type="Proteomes" id="UP000688137">
    <property type="component" value="Unassembled WGS sequence"/>
</dbReference>
<dbReference type="EMBL" id="CAJJDM010000048">
    <property type="protein sequence ID" value="CAD8072090.1"/>
    <property type="molecule type" value="Genomic_DNA"/>
</dbReference>
<reference evidence="1" key="1">
    <citation type="submission" date="2021-01" db="EMBL/GenBank/DDBJ databases">
        <authorList>
            <consortium name="Genoscope - CEA"/>
            <person name="William W."/>
        </authorList>
    </citation>
    <scope>NUCLEOTIDE SEQUENCE</scope>
</reference>
<evidence type="ECO:0000313" key="1">
    <source>
        <dbReference type="EMBL" id="CAD8072090.1"/>
    </source>
</evidence>
<dbReference type="OMA" id="YINQEME"/>